<evidence type="ECO:0000313" key="9">
    <source>
        <dbReference type="EMBL" id="MDC8754390.1"/>
    </source>
</evidence>
<evidence type="ECO:0000256" key="3">
    <source>
        <dbReference type="ARBA" id="ARBA00022896"/>
    </source>
</evidence>
<dbReference type="NCBIfam" id="NF003975">
    <property type="entry name" value="PRK05467.1-4"/>
    <property type="match status" value="1"/>
</dbReference>
<evidence type="ECO:0000256" key="4">
    <source>
        <dbReference type="ARBA" id="ARBA00022964"/>
    </source>
</evidence>
<dbReference type="SMART" id="SM00702">
    <property type="entry name" value="P4Hc"/>
    <property type="match status" value="1"/>
</dbReference>
<evidence type="ECO:0000256" key="2">
    <source>
        <dbReference type="ARBA" id="ARBA00022723"/>
    </source>
</evidence>
<dbReference type="Pfam" id="PF18331">
    <property type="entry name" value="PKHD_C"/>
    <property type="match status" value="1"/>
</dbReference>
<dbReference type="InterPro" id="IPR041097">
    <property type="entry name" value="PKHD_C"/>
</dbReference>
<dbReference type="EMBL" id="JAQQXQ010000004">
    <property type="protein sequence ID" value="MDC8754390.1"/>
    <property type="molecule type" value="Genomic_DNA"/>
</dbReference>
<evidence type="ECO:0000256" key="6">
    <source>
        <dbReference type="ARBA" id="ARBA00023004"/>
    </source>
</evidence>
<gene>
    <name evidence="9" type="ORF">OIK40_07005</name>
</gene>
<keyword evidence="6 7" id="KW-0408">Iron</keyword>
<evidence type="ECO:0000256" key="7">
    <source>
        <dbReference type="HAMAP-Rule" id="MF_00657"/>
    </source>
</evidence>
<dbReference type="HAMAP" id="MF_00657">
    <property type="entry name" value="Hydroxyl_YbiX"/>
    <property type="match status" value="1"/>
</dbReference>
<dbReference type="InterPro" id="IPR023550">
    <property type="entry name" value="PKHD_hydroxylase"/>
</dbReference>
<comment type="caution">
    <text evidence="9">The sequence shown here is derived from an EMBL/GenBank/DDBJ whole genome shotgun (WGS) entry which is preliminary data.</text>
</comment>
<sequence length="225" mass="24772">MILVINALDDAEHLAALRERIAMLEWRDGRETAGAVAREVKRNLQAAMDSSAGKRVHDELLPLIAENAVVKAAAQPRRFSPLIVSKTGVDGQYGAHVDNALMGKGAARLRTDLSFTLFLTPREEYDGGELLIHAAGMSQEVKGDAGQLVLYPSTSIHEVKPVTRGERVVCVGWIESLVADQARREMLFDLENLRTSLRQKLPAQSSELLTLDKTIANLLRMWAHA</sequence>
<feature type="domain" description="Fe2OG dioxygenase" evidence="8">
    <location>
        <begin position="78"/>
        <end position="176"/>
    </location>
</feature>
<keyword evidence="10" id="KW-1185">Reference proteome</keyword>
<reference evidence="9 10" key="1">
    <citation type="submission" date="2022-10" db="EMBL/GenBank/DDBJ databases">
        <title>Erythrobacter sp. sf7 Genome sequencing.</title>
        <authorList>
            <person name="Park S."/>
        </authorList>
    </citation>
    <scope>NUCLEOTIDE SEQUENCE [LARGE SCALE GENOMIC DNA]</scope>
    <source>
        <strain evidence="10">sf7</strain>
    </source>
</reference>
<feature type="binding site" evidence="7">
    <location>
        <position position="157"/>
    </location>
    <ligand>
        <name>Fe cation</name>
        <dbReference type="ChEBI" id="CHEBI:24875"/>
    </ligand>
</feature>
<dbReference type="NCBIfam" id="NF003974">
    <property type="entry name" value="PRK05467.1-3"/>
    <property type="match status" value="1"/>
</dbReference>
<dbReference type="GO" id="GO:0051213">
    <property type="term" value="F:dioxygenase activity"/>
    <property type="evidence" value="ECO:0007669"/>
    <property type="project" value="UniProtKB-KW"/>
</dbReference>
<dbReference type="PROSITE" id="PS51471">
    <property type="entry name" value="FE2OG_OXY"/>
    <property type="match status" value="1"/>
</dbReference>
<protein>
    <submittedName>
        <fullName evidence="9">Fe2+-dependent dioxygenase</fullName>
    </submittedName>
</protein>
<dbReference type="InterPro" id="IPR005123">
    <property type="entry name" value="Oxoglu/Fe-dep_dioxygenase_dom"/>
</dbReference>
<accession>A0ABT5JQE3</accession>
<feature type="binding site" evidence="7">
    <location>
        <position position="96"/>
    </location>
    <ligand>
        <name>Fe cation</name>
        <dbReference type="ChEBI" id="CHEBI:24875"/>
    </ligand>
</feature>
<keyword evidence="4 7" id="KW-0223">Dioxygenase</keyword>
<comment type="cofactor">
    <cofactor evidence="1 7">
        <name>L-ascorbate</name>
        <dbReference type="ChEBI" id="CHEBI:38290"/>
    </cofactor>
</comment>
<organism evidence="9 10">
    <name type="scientific">Erythrobacter fulvus</name>
    <dbReference type="NCBI Taxonomy" id="2987523"/>
    <lineage>
        <taxon>Bacteria</taxon>
        <taxon>Pseudomonadati</taxon>
        <taxon>Pseudomonadota</taxon>
        <taxon>Alphaproteobacteria</taxon>
        <taxon>Sphingomonadales</taxon>
        <taxon>Erythrobacteraceae</taxon>
        <taxon>Erythrobacter/Porphyrobacter group</taxon>
        <taxon>Erythrobacter</taxon>
    </lineage>
</organism>
<evidence type="ECO:0000256" key="5">
    <source>
        <dbReference type="ARBA" id="ARBA00023002"/>
    </source>
</evidence>
<dbReference type="Proteomes" id="UP001216558">
    <property type="component" value="Unassembled WGS sequence"/>
</dbReference>
<feature type="binding site" evidence="7">
    <location>
        <position position="98"/>
    </location>
    <ligand>
        <name>Fe cation</name>
        <dbReference type="ChEBI" id="CHEBI:24875"/>
    </ligand>
</feature>
<dbReference type="RefSeq" id="WP_273677320.1">
    <property type="nucleotide sequence ID" value="NZ_JAQQXQ010000004.1"/>
</dbReference>
<keyword evidence="3 7" id="KW-0847">Vitamin C</keyword>
<name>A0ABT5JQE3_9SPHN</name>
<dbReference type="Gene3D" id="4.10.860.20">
    <property type="entry name" value="Rabenosyn, Rab binding domain"/>
    <property type="match status" value="1"/>
</dbReference>
<dbReference type="InterPro" id="IPR006620">
    <property type="entry name" value="Pro_4_hyd_alph"/>
</dbReference>
<keyword evidence="5 7" id="KW-0560">Oxidoreductase</keyword>
<dbReference type="InterPro" id="IPR044862">
    <property type="entry name" value="Pro_4_hyd_alph_FE2OG_OXY"/>
</dbReference>
<proteinExistence type="inferred from homology"/>
<dbReference type="Gene3D" id="2.60.120.620">
    <property type="entry name" value="q2cbj1_9rhob like domain"/>
    <property type="match status" value="1"/>
</dbReference>
<keyword evidence="2 7" id="KW-0479">Metal-binding</keyword>
<feature type="binding site" evidence="7">
    <location>
        <position position="167"/>
    </location>
    <ligand>
        <name>2-oxoglutarate</name>
        <dbReference type="ChEBI" id="CHEBI:16810"/>
    </ligand>
</feature>
<dbReference type="PANTHER" id="PTHR41536">
    <property type="entry name" value="PKHD-TYPE HYDROXYLASE YBIX"/>
    <property type="match status" value="1"/>
</dbReference>
<evidence type="ECO:0000259" key="8">
    <source>
        <dbReference type="PROSITE" id="PS51471"/>
    </source>
</evidence>
<comment type="cofactor">
    <cofactor evidence="7">
        <name>Fe(2+)</name>
        <dbReference type="ChEBI" id="CHEBI:29033"/>
    </cofactor>
    <text evidence="7">Binds 1 Fe(2+) ion per subunit.</text>
</comment>
<evidence type="ECO:0000256" key="1">
    <source>
        <dbReference type="ARBA" id="ARBA00001961"/>
    </source>
</evidence>
<evidence type="ECO:0000313" key="10">
    <source>
        <dbReference type="Proteomes" id="UP001216558"/>
    </source>
</evidence>
<dbReference type="Pfam" id="PF13640">
    <property type="entry name" value="2OG-FeII_Oxy_3"/>
    <property type="match status" value="1"/>
</dbReference>
<dbReference type="PANTHER" id="PTHR41536:SF1">
    <property type="entry name" value="PKHD-TYPE HYDROXYLASE YBIX"/>
    <property type="match status" value="1"/>
</dbReference>